<dbReference type="AlphaFoldDB" id="A0A165RMR9"/>
<evidence type="ECO:0000313" key="2">
    <source>
        <dbReference type="Proteomes" id="UP000076761"/>
    </source>
</evidence>
<dbReference type="EMBL" id="KV425580">
    <property type="protein sequence ID" value="KZT24041.1"/>
    <property type="molecule type" value="Genomic_DNA"/>
</dbReference>
<dbReference type="InParanoid" id="A0A165RMR9"/>
<name>A0A165RMR9_9AGAM</name>
<accession>A0A165RMR9</accession>
<organism evidence="1 2">
    <name type="scientific">Neolentinus lepideus HHB14362 ss-1</name>
    <dbReference type="NCBI Taxonomy" id="1314782"/>
    <lineage>
        <taxon>Eukaryota</taxon>
        <taxon>Fungi</taxon>
        <taxon>Dikarya</taxon>
        <taxon>Basidiomycota</taxon>
        <taxon>Agaricomycotina</taxon>
        <taxon>Agaricomycetes</taxon>
        <taxon>Gloeophyllales</taxon>
        <taxon>Gloeophyllaceae</taxon>
        <taxon>Neolentinus</taxon>
    </lineage>
</organism>
<sequence length="162" mass="18115">MIWMARAQAGASTIHPANERQRLLRRRSVASTSLFSWTTRSHVDAGHPRSLVPASLSLHGTDIIRRLASRGLFSLVDHSKTTTSDNTGLDRTLDDFLGSTGKRVEQVINSSAERIGRGPTAFTARFLDGFPALSMQEEASTTRIPPRRRFGRDVRRDKRLFL</sequence>
<proteinExistence type="predicted"/>
<evidence type="ECO:0000313" key="1">
    <source>
        <dbReference type="EMBL" id="KZT24041.1"/>
    </source>
</evidence>
<protein>
    <submittedName>
        <fullName evidence="1">Uncharacterized protein</fullName>
    </submittedName>
</protein>
<keyword evidence="2" id="KW-1185">Reference proteome</keyword>
<reference evidence="1 2" key="1">
    <citation type="journal article" date="2016" name="Mol. Biol. Evol.">
        <title>Comparative Genomics of Early-Diverging Mushroom-Forming Fungi Provides Insights into the Origins of Lignocellulose Decay Capabilities.</title>
        <authorList>
            <person name="Nagy L.G."/>
            <person name="Riley R."/>
            <person name="Tritt A."/>
            <person name="Adam C."/>
            <person name="Daum C."/>
            <person name="Floudas D."/>
            <person name="Sun H."/>
            <person name="Yadav J.S."/>
            <person name="Pangilinan J."/>
            <person name="Larsson K.H."/>
            <person name="Matsuura K."/>
            <person name="Barry K."/>
            <person name="Labutti K."/>
            <person name="Kuo R."/>
            <person name="Ohm R.A."/>
            <person name="Bhattacharya S.S."/>
            <person name="Shirouzu T."/>
            <person name="Yoshinaga Y."/>
            <person name="Martin F.M."/>
            <person name="Grigoriev I.V."/>
            <person name="Hibbett D.S."/>
        </authorList>
    </citation>
    <scope>NUCLEOTIDE SEQUENCE [LARGE SCALE GENOMIC DNA]</scope>
    <source>
        <strain evidence="1 2">HHB14362 ss-1</strain>
    </source>
</reference>
<gene>
    <name evidence="1" type="ORF">NEOLEDRAFT_495631</name>
</gene>
<dbReference type="Proteomes" id="UP000076761">
    <property type="component" value="Unassembled WGS sequence"/>
</dbReference>